<dbReference type="VEuPathDB" id="AmoebaDB:EHI_001140"/>
<proteinExistence type="predicted"/>
<organism evidence="2 3">
    <name type="scientific">Entamoeba histolytica</name>
    <dbReference type="NCBI Taxonomy" id="5759"/>
    <lineage>
        <taxon>Eukaryota</taxon>
        <taxon>Amoebozoa</taxon>
        <taxon>Evosea</taxon>
        <taxon>Archamoebae</taxon>
        <taxon>Mastigamoebida</taxon>
        <taxon>Entamoebidae</taxon>
        <taxon>Entamoeba</taxon>
    </lineage>
</organism>
<dbReference type="VEuPathDB" id="AmoebaDB:EHI8A_153900"/>
<evidence type="ECO:0000313" key="2">
    <source>
        <dbReference type="EMBL" id="GAT95088.1"/>
    </source>
</evidence>
<dbReference type="Proteomes" id="UP000078387">
    <property type="component" value="Unassembled WGS sequence"/>
</dbReference>
<dbReference type="VEuPathDB" id="AmoebaDB:EHI7A_152750"/>
<evidence type="ECO:0000256" key="1">
    <source>
        <dbReference type="SAM" id="MobiDB-lite"/>
    </source>
</evidence>
<gene>
    <name evidence="2" type="ORF">CL6EHI_001140</name>
</gene>
<comment type="caution">
    <text evidence="2">The sequence shown here is derived from an EMBL/GenBank/DDBJ whole genome shotgun (WGS) entry which is preliminary data.</text>
</comment>
<feature type="region of interest" description="Disordered" evidence="1">
    <location>
        <begin position="1"/>
        <end position="43"/>
    </location>
</feature>
<dbReference type="VEuPathDB" id="AmoebaDB:EHI5A_126970"/>
<feature type="region of interest" description="Disordered" evidence="1">
    <location>
        <begin position="348"/>
        <end position="370"/>
    </location>
</feature>
<feature type="compositionally biased region" description="Polar residues" evidence="1">
    <location>
        <begin position="1"/>
        <end position="12"/>
    </location>
</feature>
<dbReference type="EMBL" id="BDEQ01000001">
    <property type="protein sequence ID" value="GAT95088.1"/>
    <property type="molecule type" value="Genomic_DNA"/>
</dbReference>
<dbReference type="VEuPathDB" id="AmoebaDB:KM1_166630"/>
<dbReference type="AlphaFoldDB" id="A0A5K1U245"/>
<dbReference type="OMA" id="AHESQRM"/>
<evidence type="ECO:0000313" key="3">
    <source>
        <dbReference type="Proteomes" id="UP000078387"/>
    </source>
</evidence>
<protein>
    <submittedName>
        <fullName evidence="2">Uncharacterized protein</fullName>
    </submittedName>
</protein>
<feature type="compositionally biased region" description="Basic and acidic residues" evidence="1">
    <location>
        <begin position="226"/>
        <end position="244"/>
    </location>
</feature>
<reference evidence="2 3" key="1">
    <citation type="submission" date="2016-05" db="EMBL/GenBank/DDBJ databases">
        <title>First whole genome sequencing of Entamoeba histolytica HM1:IMSS-clone-6.</title>
        <authorList>
            <person name="Mukherjee Avik.K."/>
            <person name="Izumyama S."/>
            <person name="Nakada-Tsukui K."/>
            <person name="Nozaki T."/>
        </authorList>
    </citation>
    <scope>NUCLEOTIDE SEQUENCE [LARGE SCALE GENOMIC DNA]</scope>
    <source>
        <strain evidence="2 3">HM1:IMSS clone 6</strain>
    </source>
</reference>
<name>A0A5K1U245_ENTHI</name>
<sequence>MEPNTSKETASTGFVIHQENERKSFSKSQNSLKGLIEPDESEDIDVDIDHDDIEQDKSNITPPLTPPIEKKVMFSVTQAPSITEREVRLNSIRSKQDVLCVNGVMDELKDKGNDFDNSTTDTTMDCVPTPYKTVETIKNEEVFSKPIDASVNSFVYESQRMNEENKLDSSKTEAESKVSFEQTAEIKNDNMELEDLIAQADNKKVLEMNSDVPSDAATEAGYSLNEESKSEKKEDNDHSFEEQKEELRRMSIEIDNHQLHEEFETPQNNEPIDFKQIKEVMGNYTTNDIKLASQITDNTITNQEDNSNQINEKITYVTVPTMIKHQPKHCSSFKKPKRVISVQRELKENECHKESRPINSKKKTGNGLNN</sequence>
<feature type="region of interest" description="Disordered" evidence="1">
    <location>
        <begin position="213"/>
        <end position="244"/>
    </location>
</feature>
<accession>A0A5K1U245</accession>